<gene>
    <name evidence="2" type="ORF">ASU33_13885</name>
</gene>
<evidence type="ECO:0000313" key="2">
    <source>
        <dbReference type="EMBL" id="KUG07439.1"/>
    </source>
</evidence>
<feature type="region of interest" description="Disordered" evidence="1">
    <location>
        <begin position="60"/>
        <end position="84"/>
    </location>
</feature>
<protein>
    <submittedName>
        <fullName evidence="2">Uncharacterized protein</fullName>
    </submittedName>
</protein>
<sequence>MTEVELLSKIYQHTQEGLTPDWFIDEHLHEDQKAEFRVRKAQAVQSIVNLLDTYRAENPHLGITSNNETPTNPTTGTDTESDPA</sequence>
<organism evidence="2 3">
    <name type="scientific">Solirubrum puertoriconensis</name>
    <dbReference type="NCBI Taxonomy" id="1751427"/>
    <lineage>
        <taxon>Bacteria</taxon>
        <taxon>Pseudomonadati</taxon>
        <taxon>Bacteroidota</taxon>
        <taxon>Cytophagia</taxon>
        <taxon>Cytophagales</taxon>
    </lineage>
</organism>
<feature type="compositionally biased region" description="Low complexity" evidence="1">
    <location>
        <begin position="64"/>
        <end position="78"/>
    </location>
</feature>
<accession>A0A9X0HK54</accession>
<evidence type="ECO:0000256" key="1">
    <source>
        <dbReference type="SAM" id="MobiDB-lite"/>
    </source>
</evidence>
<name>A0A9X0HK54_SOLP1</name>
<reference evidence="2 3" key="1">
    <citation type="submission" date="2015-11" db="EMBL/GenBank/DDBJ databases">
        <title>Solirubrum puertoriconensis gen. nov. an environmental bacteria isolated in Puerto Rico.</title>
        <authorList>
            <person name="Cuebas-Irizarry M.F."/>
            <person name="Montalvo-Rodriguez R."/>
        </authorList>
    </citation>
    <scope>NUCLEOTIDE SEQUENCE [LARGE SCALE GENOMIC DNA]</scope>
    <source>
        <strain evidence="2 3">MC1A</strain>
    </source>
</reference>
<proteinExistence type="predicted"/>
<dbReference type="RefSeq" id="WP_059071064.1">
    <property type="nucleotide sequence ID" value="NZ_LNAL01000007.1"/>
</dbReference>
<dbReference type="EMBL" id="LNAL01000007">
    <property type="protein sequence ID" value="KUG07439.1"/>
    <property type="molecule type" value="Genomic_DNA"/>
</dbReference>
<dbReference type="AlphaFoldDB" id="A0A9X0HK54"/>
<evidence type="ECO:0000313" key="3">
    <source>
        <dbReference type="Proteomes" id="UP000054223"/>
    </source>
</evidence>
<comment type="caution">
    <text evidence="2">The sequence shown here is derived from an EMBL/GenBank/DDBJ whole genome shotgun (WGS) entry which is preliminary data.</text>
</comment>
<dbReference type="Proteomes" id="UP000054223">
    <property type="component" value="Unassembled WGS sequence"/>
</dbReference>
<keyword evidence="3" id="KW-1185">Reference proteome</keyword>